<keyword evidence="1" id="KW-1133">Transmembrane helix</keyword>
<name>A0AAN8IEM0_TRICO</name>
<keyword evidence="3" id="KW-1185">Reference proteome</keyword>
<reference evidence="2 3" key="1">
    <citation type="submission" date="2019-10" db="EMBL/GenBank/DDBJ databases">
        <title>Assembly and Annotation for the nematode Trichostrongylus colubriformis.</title>
        <authorList>
            <person name="Martin J."/>
        </authorList>
    </citation>
    <scope>NUCLEOTIDE SEQUENCE [LARGE SCALE GENOMIC DNA]</scope>
    <source>
        <strain evidence="2">G859</strain>
        <tissue evidence="2">Whole worm</tissue>
    </source>
</reference>
<feature type="transmembrane region" description="Helical" evidence="1">
    <location>
        <begin position="108"/>
        <end position="127"/>
    </location>
</feature>
<accession>A0AAN8IEM0</accession>
<protein>
    <submittedName>
        <fullName evidence="2">Uncharacterized protein</fullName>
    </submittedName>
</protein>
<dbReference type="Proteomes" id="UP001331761">
    <property type="component" value="Unassembled WGS sequence"/>
</dbReference>
<gene>
    <name evidence="2" type="ORF">GCK32_011508</name>
</gene>
<feature type="transmembrane region" description="Helical" evidence="1">
    <location>
        <begin position="6"/>
        <end position="25"/>
    </location>
</feature>
<comment type="caution">
    <text evidence="2">The sequence shown here is derived from an EMBL/GenBank/DDBJ whole genome shotgun (WGS) entry which is preliminary data.</text>
</comment>
<keyword evidence="1" id="KW-0812">Transmembrane</keyword>
<sequence>MQVLKRGVIAALSLIVCFVGSFALVSRTIRHEIEAGPARVTLYDILDNIIYISIDYRVIPEHKNPKLCSAKFAVTIPLLDERKKELQDAIIIDYLCGSNDAVTRCTSMLLVMAGFACMFQVWLVAFVKSTIRRPSSIIANRRALCILVADRHTQLVSFLLPMSIVACILLEIIVLRFRRIAILY</sequence>
<feature type="transmembrane region" description="Helical" evidence="1">
    <location>
        <begin position="158"/>
        <end position="177"/>
    </location>
</feature>
<organism evidence="2 3">
    <name type="scientific">Trichostrongylus colubriformis</name>
    <name type="common">Black scour worm</name>
    <dbReference type="NCBI Taxonomy" id="6319"/>
    <lineage>
        <taxon>Eukaryota</taxon>
        <taxon>Metazoa</taxon>
        <taxon>Ecdysozoa</taxon>
        <taxon>Nematoda</taxon>
        <taxon>Chromadorea</taxon>
        <taxon>Rhabditida</taxon>
        <taxon>Rhabditina</taxon>
        <taxon>Rhabditomorpha</taxon>
        <taxon>Strongyloidea</taxon>
        <taxon>Trichostrongylidae</taxon>
        <taxon>Trichostrongylus</taxon>
    </lineage>
</organism>
<dbReference type="AlphaFoldDB" id="A0AAN8IEM0"/>
<proteinExistence type="predicted"/>
<evidence type="ECO:0000313" key="3">
    <source>
        <dbReference type="Proteomes" id="UP001331761"/>
    </source>
</evidence>
<evidence type="ECO:0000256" key="1">
    <source>
        <dbReference type="SAM" id="Phobius"/>
    </source>
</evidence>
<keyword evidence="1" id="KW-0472">Membrane</keyword>
<evidence type="ECO:0000313" key="2">
    <source>
        <dbReference type="EMBL" id="KAK5966317.1"/>
    </source>
</evidence>
<dbReference type="EMBL" id="WIXE01023617">
    <property type="protein sequence ID" value="KAK5966317.1"/>
    <property type="molecule type" value="Genomic_DNA"/>
</dbReference>